<dbReference type="InterPro" id="IPR012902">
    <property type="entry name" value="N_methyl_site"/>
</dbReference>
<reference evidence="3" key="1">
    <citation type="submission" date="2017-02" db="EMBL/GenBank/DDBJ databases">
        <title>Complete genome sequence of Cupriavidus necator strain NH9, a 3-chlorobenzoate degrader.</title>
        <authorList>
            <person name="Moriuchi R."/>
            <person name="Dohra H."/>
            <person name="Ogawa N."/>
        </authorList>
    </citation>
    <scope>NUCLEOTIDE SEQUENCE [LARGE SCALE GENOMIC DNA]</scope>
    <source>
        <strain evidence="3">NH9</strain>
    </source>
</reference>
<dbReference type="EMBL" id="CP017757">
    <property type="protein sequence ID" value="AQV95241.1"/>
    <property type="molecule type" value="Genomic_DNA"/>
</dbReference>
<proteinExistence type="predicted"/>
<organism evidence="2 3">
    <name type="scientific">Cupriavidus necator</name>
    <name type="common">Alcaligenes eutrophus</name>
    <name type="synonym">Ralstonia eutropha</name>
    <dbReference type="NCBI Taxonomy" id="106590"/>
    <lineage>
        <taxon>Bacteria</taxon>
        <taxon>Pseudomonadati</taxon>
        <taxon>Pseudomonadota</taxon>
        <taxon>Betaproteobacteria</taxon>
        <taxon>Burkholderiales</taxon>
        <taxon>Burkholderiaceae</taxon>
        <taxon>Cupriavidus</taxon>
    </lineage>
</organism>
<dbReference type="Pfam" id="PF07963">
    <property type="entry name" value="N_methyl"/>
    <property type="match status" value="1"/>
</dbReference>
<protein>
    <submittedName>
        <fullName evidence="2">Pilus assembly protein PilE</fullName>
    </submittedName>
</protein>
<dbReference type="InterPro" id="IPR045584">
    <property type="entry name" value="Pilin-like"/>
</dbReference>
<dbReference type="NCBIfam" id="TIGR02532">
    <property type="entry name" value="IV_pilin_GFxxxE"/>
    <property type="match status" value="1"/>
</dbReference>
<sequence>MTAATSPSRHDCAFSLVELAAALAVLAILAAIALPAWHGHLMRGWRAQARTALTEAMLQLERHAVGTMTFAAEPGADVAAGDWPLRVPASGTVRHLVTAAACPQATLDACVELRAVPQLPDPECGVLILRSTGQWLALPEGEAVPQRLPAHC</sequence>
<dbReference type="AlphaFoldDB" id="A0A1U9USK0"/>
<dbReference type="Proteomes" id="UP000189627">
    <property type="component" value="Chromosome 1"/>
</dbReference>
<evidence type="ECO:0000313" key="3">
    <source>
        <dbReference type="Proteomes" id="UP000189627"/>
    </source>
</evidence>
<keyword evidence="1" id="KW-0812">Transmembrane</keyword>
<dbReference type="SUPFAM" id="SSF54523">
    <property type="entry name" value="Pili subunits"/>
    <property type="match status" value="1"/>
</dbReference>
<keyword evidence="1" id="KW-1133">Transmembrane helix</keyword>
<keyword evidence="1" id="KW-0472">Membrane</keyword>
<dbReference type="OrthoDB" id="8966302at2"/>
<name>A0A1U9USK0_CUPNE</name>
<evidence type="ECO:0000313" key="2">
    <source>
        <dbReference type="EMBL" id="AQV95241.1"/>
    </source>
</evidence>
<gene>
    <name evidence="2" type="ORF">BJN34_15285</name>
</gene>
<evidence type="ECO:0000256" key="1">
    <source>
        <dbReference type="SAM" id="Phobius"/>
    </source>
</evidence>
<dbReference type="Gene3D" id="3.30.700.10">
    <property type="entry name" value="Glycoprotein, Type 4 Pilin"/>
    <property type="match status" value="1"/>
</dbReference>
<accession>A0A1U9USK0</accession>
<dbReference type="KEGG" id="cuh:BJN34_15285"/>
<feature type="transmembrane region" description="Helical" evidence="1">
    <location>
        <begin position="16"/>
        <end position="37"/>
    </location>
</feature>
<dbReference type="RefSeq" id="WP_078197487.1">
    <property type="nucleotide sequence ID" value="NZ_CP017757.2"/>
</dbReference>